<comment type="caution">
    <text evidence="1">The sequence shown here is derived from an EMBL/GenBank/DDBJ whole genome shotgun (WGS) entry which is preliminary data.</text>
</comment>
<protein>
    <submittedName>
        <fullName evidence="1">Uncharacterized protein</fullName>
    </submittedName>
</protein>
<dbReference type="Proteomes" id="UP001375539">
    <property type="component" value="Unassembled WGS sequence"/>
</dbReference>
<accession>A0ACC6QV07</accession>
<evidence type="ECO:0000313" key="2">
    <source>
        <dbReference type="Proteomes" id="UP001375539"/>
    </source>
</evidence>
<dbReference type="EMBL" id="JBBKAI010000002">
    <property type="protein sequence ID" value="MEJ8662199.1"/>
    <property type="molecule type" value="Genomic_DNA"/>
</dbReference>
<sequence length="150" mass="16474">MATSLLRPPINPLVFAGLTTVLTLASITCVFAKRRAVRRADTETRAMRAALGLPTERRMRRPATLVTLWGMAAVTVGTGWLVMAIVQMTSRPTTAGEWPEMDRAIDTAVTLAVCFLAAGALHALIQQVRIDREQRRIRNAGLQYLSNDTN</sequence>
<name>A0ACC6QV07_9ACTN</name>
<keyword evidence="2" id="KW-1185">Reference proteome</keyword>
<organism evidence="1 2">
    <name type="scientific">Streptomyces pratisoli</name>
    <dbReference type="NCBI Taxonomy" id="3139917"/>
    <lineage>
        <taxon>Bacteria</taxon>
        <taxon>Bacillati</taxon>
        <taxon>Actinomycetota</taxon>
        <taxon>Actinomycetes</taxon>
        <taxon>Kitasatosporales</taxon>
        <taxon>Streptomycetaceae</taxon>
        <taxon>Streptomyces</taxon>
    </lineage>
</organism>
<proteinExistence type="predicted"/>
<evidence type="ECO:0000313" key="1">
    <source>
        <dbReference type="EMBL" id="MEJ8662199.1"/>
    </source>
</evidence>
<reference evidence="1" key="1">
    <citation type="submission" date="2024-03" db="EMBL/GenBank/DDBJ databases">
        <title>Novel Streptomyces species of biotechnological and ecological value are a feature of Machair soil.</title>
        <authorList>
            <person name="Prole J.R."/>
            <person name="Goodfellow M."/>
            <person name="Allenby N."/>
            <person name="Ward A.C."/>
        </authorList>
    </citation>
    <scope>NUCLEOTIDE SEQUENCE</scope>
    <source>
        <strain evidence="1">MS1.AVA.4</strain>
    </source>
</reference>
<gene>
    <name evidence="1" type="ORF">WKI58_38000</name>
</gene>